<keyword evidence="1" id="KW-0472">Membrane</keyword>
<dbReference type="RefSeq" id="WP_194708019.1">
    <property type="nucleotide sequence ID" value="NZ_JADKPN010000011.1"/>
</dbReference>
<gene>
    <name evidence="2" type="ORF">ISU07_17010</name>
</gene>
<dbReference type="EMBL" id="JADKPN010000011">
    <property type="protein sequence ID" value="MBF4764836.1"/>
    <property type="molecule type" value="Genomic_DNA"/>
</dbReference>
<evidence type="ECO:0000313" key="3">
    <source>
        <dbReference type="Proteomes" id="UP000640489"/>
    </source>
</evidence>
<dbReference type="Proteomes" id="UP000640489">
    <property type="component" value="Unassembled WGS sequence"/>
</dbReference>
<evidence type="ECO:0000256" key="1">
    <source>
        <dbReference type="SAM" id="Phobius"/>
    </source>
</evidence>
<name>A0A930VFV1_9ACTN</name>
<dbReference type="AlphaFoldDB" id="A0A930VFV1"/>
<comment type="caution">
    <text evidence="2">The sequence shown here is derived from an EMBL/GenBank/DDBJ whole genome shotgun (WGS) entry which is preliminary data.</text>
</comment>
<evidence type="ECO:0000313" key="2">
    <source>
        <dbReference type="EMBL" id="MBF4764836.1"/>
    </source>
</evidence>
<reference evidence="2" key="1">
    <citation type="submission" date="2020-11" db="EMBL/GenBank/DDBJ databases">
        <title>Nocardioides sp. nov., isolated from Soil of Cynanchum wilfordii Hemsley rhizosphere.</title>
        <authorList>
            <person name="Lee J.-S."/>
            <person name="Suh M.K."/>
            <person name="Kim J.-S."/>
        </authorList>
    </citation>
    <scope>NUCLEOTIDE SEQUENCE</scope>
    <source>
        <strain evidence="2">KCTC 19275</strain>
    </source>
</reference>
<accession>A0A930VFV1</accession>
<proteinExistence type="predicted"/>
<feature type="transmembrane region" description="Helical" evidence="1">
    <location>
        <begin position="34"/>
        <end position="56"/>
    </location>
</feature>
<keyword evidence="3" id="KW-1185">Reference proteome</keyword>
<sequence length="341" mass="34323">MSDVVVPAGAAYPSKEPSMSFVSRSRLSPRPVHGVAAALLLVVAMLAAGFGAAFAAPTTPPSLVVLASTDNTALTGAPTGAIPGVLAAKGSTSITITVSLSDGTELSRGLVLDLAPVRQDGKKPAGSFSPSSYTVPVKGVSTVFTVTYSAAEDGIALKATVHKANSTSPTPGQTAFFDVLESLRVTPKNQVPTDGFGADTCNSSSNVSVCGVVYLARGITSAAAALSSGVCSDTGCSGGKEVQFIAGLSDANGGDLYSRTNPAILSLQCDKSRCGGKGVSSYTAYASLSATGALTAVPACESKGVIQAGADFCTDYVSSHRDNAGDVILQVLFFKDMRGTM</sequence>
<organism evidence="2 3">
    <name type="scientific">Nocardioides islandensis</name>
    <dbReference type="NCBI Taxonomy" id="433663"/>
    <lineage>
        <taxon>Bacteria</taxon>
        <taxon>Bacillati</taxon>
        <taxon>Actinomycetota</taxon>
        <taxon>Actinomycetes</taxon>
        <taxon>Propionibacteriales</taxon>
        <taxon>Nocardioidaceae</taxon>
        <taxon>Nocardioides</taxon>
    </lineage>
</organism>
<protein>
    <submittedName>
        <fullName evidence="2">Uncharacterized protein</fullName>
    </submittedName>
</protein>
<keyword evidence="1" id="KW-0812">Transmembrane</keyword>
<keyword evidence="1" id="KW-1133">Transmembrane helix</keyword>